<dbReference type="GO" id="GO:0030244">
    <property type="term" value="P:cellulose biosynthetic process"/>
    <property type="evidence" value="ECO:0007669"/>
    <property type="project" value="InterPro"/>
</dbReference>
<dbReference type="AlphaFoldDB" id="A0A0V0H6T7"/>
<evidence type="ECO:0000256" key="3">
    <source>
        <dbReference type="ARBA" id="ARBA00022679"/>
    </source>
</evidence>
<evidence type="ECO:0000256" key="8">
    <source>
        <dbReference type="SAM" id="Phobius"/>
    </source>
</evidence>
<evidence type="ECO:0000256" key="2">
    <source>
        <dbReference type="ARBA" id="ARBA00022676"/>
    </source>
</evidence>
<evidence type="ECO:0000313" key="9">
    <source>
        <dbReference type="EMBL" id="JAP16113.1"/>
    </source>
</evidence>
<protein>
    <submittedName>
        <fullName evidence="9">Putative ovule protein</fullName>
    </submittedName>
</protein>
<dbReference type="EMBL" id="GEDG01024257">
    <property type="protein sequence ID" value="JAP16113.1"/>
    <property type="molecule type" value="Transcribed_RNA"/>
</dbReference>
<proteinExistence type="predicted"/>
<keyword evidence="3" id="KW-0808">Transferase</keyword>
<keyword evidence="6 8" id="KW-0472">Membrane</keyword>
<accession>A0A0V0H6T7</accession>
<sequence>MIKIIIYIYIVYVESSLTFLCVYFFIFWTPLMKILIPSLMTKSNHMIYLFLQLRVSGIISNSPYILMLDCDMHSNDPSSARQAMCFHLDPKISPSLAFVQFPQRFRNISKNDIYDSWRGKSRREVVFSLDVATS</sequence>
<keyword evidence="7" id="KW-0961">Cell wall biogenesis/degradation</keyword>
<dbReference type="PANTHER" id="PTHR13301">
    <property type="entry name" value="X-BOX TRANSCRIPTION FACTOR-RELATED"/>
    <property type="match status" value="1"/>
</dbReference>
<keyword evidence="2" id="KW-0328">Glycosyltransferase</keyword>
<dbReference type="Pfam" id="PF03552">
    <property type="entry name" value="Cellulose_synt"/>
    <property type="match status" value="1"/>
</dbReference>
<dbReference type="GO" id="GO:0012505">
    <property type="term" value="C:endomembrane system"/>
    <property type="evidence" value="ECO:0007669"/>
    <property type="project" value="UniProtKB-SubCell"/>
</dbReference>
<reference evidence="9" key="1">
    <citation type="submission" date="2015-12" db="EMBL/GenBank/DDBJ databases">
        <title>Gene expression during late stages of embryo sac development: a critical building block for successful pollen-pistil interactions.</title>
        <authorList>
            <person name="Liu Y."/>
            <person name="Joly V."/>
            <person name="Sabar M."/>
            <person name="Matton D.P."/>
        </authorList>
    </citation>
    <scope>NUCLEOTIDE SEQUENCE</scope>
</reference>
<feature type="transmembrane region" description="Helical" evidence="8">
    <location>
        <begin position="6"/>
        <end position="26"/>
    </location>
</feature>
<evidence type="ECO:0000256" key="7">
    <source>
        <dbReference type="ARBA" id="ARBA00023316"/>
    </source>
</evidence>
<dbReference type="GO" id="GO:0016760">
    <property type="term" value="F:cellulose synthase (UDP-forming) activity"/>
    <property type="evidence" value="ECO:0007669"/>
    <property type="project" value="InterPro"/>
</dbReference>
<organism evidence="9">
    <name type="scientific">Solanum chacoense</name>
    <name type="common">Chaco potato</name>
    <dbReference type="NCBI Taxonomy" id="4108"/>
    <lineage>
        <taxon>Eukaryota</taxon>
        <taxon>Viridiplantae</taxon>
        <taxon>Streptophyta</taxon>
        <taxon>Embryophyta</taxon>
        <taxon>Tracheophyta</taxon>
        <taxon>Spermatophyta</taxon>
        <taxon>Magnoliopsida</taxon>
        <taxon>eudicotyledons</taxon>
        <taxon>Gunneridae</taxon>
        <taxon>Pentapetalae</taxon>
        <taxon>asterids</taxon>
        <taxon>lamiids</taxon>
        <taxon>Solanales</taxon>
        <taxon>Solanaceae</taxon>
        <taxon>Solanoideae</taxon>
        <taxon>Solaneae</taxon>
        <taxon>Solanum</taxon>
    </lineage>
</organism>
<dbReference type="EMBL" id="GEDG01022401">
    <property type="protein sequence ID" value="JAP17538.1"/>
    <property type="molecule type" value="Transcribed_RNA"/>
</dbReference>
<evidence type="ECO:0000256" key="6">
    <source>
        <dbReference type="ARBA" id="ARBA00023136"/>
    </source>
</evidence>
<dbReference type="GO" id="GO:0071555">
    <property type="term" value="P:cell wall organization"/>
    <property type="evidence" value="ECO:0007669"/>
    <property type="project" value="UniProtKB-KW"/>
</dbReference>
<dbReference type="InterPro" id="IPR005150">
    <property type="entry name" value="Cellulose_synth"/>
</dbReference>
<keyword evidence="5 8" id="KW-1133">Transmembrane helix</keyword>
<name>A0A0V0H6T7_SOLCH</name>
<dbReference type="GO" id="GO:0016020">
    <property type="term" value="C:membrane"/>
    <property type="evidence" value="ECO:0007669"/>
    <property type="project" value="InterPro"/>
</dbReference>
<evidence type="ECO:0000256" key="4">
    <source>
        <dbReference type="ARBA" id="ARBA00022692"/>
    </source>
</evidence>
<comment type="subcellular location">
    <subcellularLocation>
        <location evidence="1">Endomembrane system</location>
    </subcellularLocation>
</comment>
<evidence type="ECO:0000256" key="5">
    <source>
        <dbReference type="ARBA" id="ARBA00022989"/>
    </source>
</evidence>
<evidence type="ECO:0000256" key="1">
    <source>
        <dbReference type="ARBA" id="ARBA00004308"/>
    </source>
</evidence>
<keyword evidence="4 8" id="KW-0812">Transmembrane</keyword>